<evidence type="ECO:0000259" key="1">
    <source>
        <dbReference type="Pfam" id="PF00849"/>
    </source>
</evidence>
<organism evidence="2 4">
    <name type="scientific">Pseudomonas tohonis</name>
    <dbReference type="NCBI Taxonomy" id="2725477"/>
    <lineage>
        <taxon>Bacteria</taxon>
        <taxon>Pseudomonadati</taxon>
        <taxon>Pseudomonadota</taxon>
        <taxon>Gammaproteobacteria</taxon>
        <taxon>Pseudomonadales</taxon>
        <taxon>Pseudomonadaceae</taxon>
        <taxon>Pseudomonas</taxon>
    </lineage>
</organism>
<dbReference type="RefSeq" id="WP_173178118.1">
    <property type="nucleotide sequence ID" value="NZ_AP023189.1"/>
</dbReference>
<protein>
    <recommendedName>
        <fullName evidence="1">Pseudouridine synthase RsuA/RluA-like domain-containing protein</fullName>
    </recommendedName>
</protein>
<proteinExistence type="predicted"/>
<dbReference type="Proteomes" id="UP000509383">
    <property type="component" value="Chromosome"/>
</dbReference>
<name>A0A6J4E720_9PSED</name>
<dbReference type="EMBL" id="AP023189">
    <property type="protein sequence ID" value="BCG25129.1"/>
    <property type="molecule type" value="Genomic_DNA"/>
</dbReference>
<dbReference type="InterPro" id="IPR006224">
    <property type="entry name" value="PsdUridine_synth_RluA-like_CS"/>
</dbReference>
<gene>
    <name evidence="2" type="ORF">TUM18999_33200</name>
    <name evidence="3" type="ORF">TUM20286_40230</name>
</gene>
<dbReference type="PROSITE" id="PS01129">
    <property type="entry name" value="PSI_RLU"/>
    <property type="match status" value="1"/>
</dbReference>
<evidence type="ECO:0000313" key="4">
    <source>
        <dbReference type="Proteomes" id="UP000509383"/>
    </source>
</evidence>
<dbReference type="GO" id="GO:0000455">
    <property type="term" value="P:enzyme-directed rRNA pseudouridine synthesis"/>
    <property type="evidence" value="ECO:0007669"/>
    <property type="project" value="TreeGrafter"/>
</dbReference>
<dbReference type="InterPro" id="IPR050188">
    <property type="entry name" value="RluA_PseudoU_synthase"/>
</dbReference>
<dbReference type="InterPro" id="IPR020103">
    <property type="entry name" value="PsdUridine_synth_cat_dom_sf"/>
</dbReference>
<dbReference type="KEGG" id="ptw:TUM18999_33200"/>
<dbReference type="Proteomes" id="UP001054892">
    <property type="component" value="Unassembled WGS sequence"/>
</dbReference>
<dbReference type="InterPro" id="IPR006145">
    <property type="entry name" value="PsdUridine_synth_RsuA/RluA"/>
</dbReference>
<dbReference type="GO" id="GO:0003723">
    <property type="term" value="F:RNA binding"/>
    <property type="evidence" value="ECO:0007669"/>
    <property type="project" value="InterPro"/>
</dbReference>
<dbReference type="AlphaFoldDB" id="A0A6J4E720"/>
<dbReference type="SUPFAM" id="SSF55120">
    <property type="entry name" value="Pseudouridine synthase"/>
    <property type="match status" value="1"/>
</dbReference>
<dbReference type="Pfam" id="PF00849">
    <property type="entry name" value="PseudoU_synth_2"/>
    <property type="match status" value="1"/>
</dbReference>
<accession>A0A6J4E720</accession>
<evidence type="ECO:0000313" key="3">
    <source>
        <dbReference type="EMBL" id="GJN54271.1"/>
    </source>
</evidence>
<dbReference type="PANTHER" id="PTHR21600:SF84">
    <property type="entry name" value="PSEUDOURIDINE SYNTHASE RSUA_RLUA-LIKE DOMAIN-CONTAINING PROTEIN"/>
    <property type="match status" value="1"/>
</dbReference>
<evidence type="ECO:0000313" key="5">
    <source>
        <dbReference type="Proteomes" id="UP001054892"/>
    </source>
</evidence>
<reference evidence="2 4" key="1">
    <citation type="submission" date="2020-05" db="EMBL/GenBank/DDBJ databases">
        <title>Characterization of novel class B3 metallo-beta-lactamase from novel Pseudomonas species.</title>
        <authorList>
            <person name="Yamada K."/>
            <person name="Aoki K."/>
            <person name="Ishii Y."/>
        </authorList>
    </citation>
    <scope>NUCLEOTIDE SEQUENCE [LARGE SCALE GENOMIC DNA]</scope>
    <source>
        <strain evidence="2 4">TUM18999</strain>
        <strain evidence="3 5">TUM20286</strain>
    </source>
</reference>
<evidence type="ECO:0000313" key="2">
    <source>
        <dbReference type="EMBL" id="BCG25129.1"/>
    </source>
</evidence>
<feature type="domain" description="Pseudouridine synthase RsuA/RluA-like" evidence="1">
    <location>
        <begin position="92"/>
        <end position="238"/>
    </location>
</feature>
<dbReference type="EMBL" id="BQKM01000010">
    <property type="protein sequence ID" value="GJN54271.1"/>
    <property type="molecule type" value="Genomic_DNA"/>
</dbReference>
<dbReference type="GO" id="GO:0009982">
    <property type="term" value="F:pseudouridine synthase activity"/>
    <property type="evidence" value="ECO:0007669"/>
    <property type="project" value="InterPro"/>
</dbReference>
<sequence>MSTEPNVRPSTLHLPQGPWTTVLDCLCAHFPAIDRATWLDRMARGRVTDGEGRPVDALRPYQVGLCVRYYREVAQEREIPFEEHVLYQDERLVVVDKPHFLPVMPAGEYVEQTLQARLTRRLGIPGLVPLHRIDRHTAGLVLFSREPATRGAYQALFRERRVHKRYEAVAAPLPQLEFPLTLRTRLEPGEPFFRMQQVDGEPNTETRLEVIERGPQLWRYALHPVTGRKHQLRVHMAALGAGILNDGFYPDLHDTQAPDDHARPLQLLARELAFVDPISGDALRFESTLRLMAIA</sequence>
<dbReference type="Gene3D" id="3.30.2350.10">
    <property type="entry name" value="Pseudouridine synthase"/>
    <property type="match status" value="1"/>
</dbReference>
<keyword evidence="5" id="KW-1185">Reference proteome</keyword>
<dbReference type="PANTHER" id="PTHR21600">
    <property type="entry name" value="MITOCHONDRIAL RNA PSEUDOURIDINE SYNTHASE"/>
    <property type="match status" value="1"/>
</dbReference>
<dbReference type="GO" id="GO:0140098">
    <property type="term" value="F:catalytic activity, acting on RNA"/>
    <property type="evidence" value="ECO:0007669"/>
    <property type="project" value="UniProtKB-ARBA"/>
</dbReference>